<accession>A0A1I6MTP9</accession>
<dbReference type="AlphaFoldDB" id="A0A1I6MTP9"/>
<dbReference type="Gene3D" id="3.40.50.300">
    <property type="entry name" value="P-loop containing nucleotide triphosphate hydrolases"/>
    <property type="match status" value="2"/>
</dbReference>
<dbReference type="EMBL" id="FOZM01000002">
    <property type="protein sequence ID" value="SFS19021.1"/>
    <property type="molecule type" value="Genomic_DNA"/>
</dbReference>
<dbReference type="InterPro" id="IPR027417">
    <property type="entry name" value="P-loop_NTPase"/>
</dbReference>
<dbReference type="OrthoDB" id="9808609at2"/>
<dbReference type="SUPFAM" id="SSF52540">
    <property type="entry name" value="P-loop containing nucleoside triphosphate hydrolases"/>
    <property type="match status" value="2"/>
</dbReference>
<evidence type="ECO:0000313" key="6">
    <source>
        <dbReference type="Proteomes" id="UP000198926"/>
    </source>
</evidence>
<evidence type="ECO:0000313" key="5">
    <source>
        <dbReference type="EMBL" id="SFS19021.1"/>
    </source>
</evidence>
<dbReference type="Proteomes" id="UP000198926">
    <property type="component" value="Unassembled WGS sequence"/>
</dbReference>
<dbReference type="InterPro" id="IPR003593">
    <property type="entry name" value="AAA+_ATPase"/>
</dbReference>
<name>A0A1I6MTP9_9RHOB</name>
<dbReference type="GO" id="GO:0016887">
    <property type="term" value="F:ATP hydrolysis activity"/>
    <property type="evidence" value="ECO:0007669"/>
    <property type="project" value="InterPro"/>
</dbReference>
<dbReference type="CDD" id="cd03221">
    <property type="entry name" value="ABCF_EF-3"/>
    <property type="match status" value="2"/>
</dbReference>
<dbReference type="STRING" id="1123755.SAMN05444714_2077"/>
<gene>
    <name evidence="5" type="ORF">SAMN05444714_2077</name>
</gene>
<dbReference type="PANTHER" id="PTHR19211">
    <property type="entry name" value="ATP-BINDING TRANSPORT PROTEIN-RELATED"/>
    <property type="match status" value="1"/>
</dbReference>
<dbReference type="InterPro" id="IPR003439">
    <property type="entry name" value="ABC_transporter-like_ATP-bd"/>
</dbReference>
<reference evidence="5 6" key="1">
    <citation type="submission" date="2016-10" db="EMBL/GenBank/DDBJ databases">
        <authorList>
            <person name="de Groot N.N."/>
        </authorList>
    </citation>
    <scope>NUCLEOTIDE SEQUENCE [LARGE SCALE GENOMIC DNA]</scope>
    <source>
        <strain evidence="5 6">DSM 29433</strain>
    </source>
</reference>
<organism evidence="5 6">
    <name type="scientific">Yoonia litorea</name>
    <dbReference type="NCBI Taxonomy" id="1123755"/>
    <lineage>
        <taxon>Bacteria</taxon>
        <taxon>Pseudomonadati</taxon>
        <taxon>Pseudomonadota</taxon>
        <taxon>Alphaproteobacteria</taxon>
        <taxon>Rhodobacterales</taxon>
        <taxon>Paracoccaceae</taxon>
        <taxon>Yoonia</taxon>
    </lineage>
</organism>
<proteinExistence type="predicted"/>
<keyword evidence="6" id="KW-1185">Reference proteome</keyword>
<dbReference type="InterPro" id="IPR050611">
    <property type="entry name" value="ABCF"/>
</dbReference>
<protein>
    <submittedName>
        <fullName evidence="5">ATPase components of ABC transporters with duplicated ATPase domains</fullName>
    </submittedName>
</protein>
<dbReference type="SMART" id="SM00382">
    <property type="entry name" value="AAA"/>
    <property type="match status" value="2"/>
</dbReference>
<evidence type="ECO:0000256" key="2">
    <source>
        <dbReference type="ARBA" id="ARBA00022741"/>
    </source>
</evidence>
<dbReference type="GO" id="GO:0005524">
    <property type="term" value="F:ATP binding"/>
    <property type="evidence" value="ECO:0007669"/>
    <property type="project" value="UniProtKB-KW"/>
</dbReference>
<keyword evidence="1" id="KW-0677">Repeat</keyword>
<evidence type="ECO:0000256" key="3">
    <source>
        <dbReference type="ARBA" id="ARBA00022840"/>
    </source>
</evidence>
<evidence type="ECO:0000259" key="4">
    <source>
        <dbReference type="PROSITE" id="PS50893"/>
    </source>
</evidence>
<dbReference type="RefSeq" id="WP_090207941.1">
    <property type="nucleotide sequence ID" value="NZ_FOZM01000002.1"/>
</dbReference>
<evidence type="ECO:0000256" key="1">
    <source>
        <dbReference type="ARBA" id="ARBA00022737"/>
    </source>
</evidence>
<keyword evidence="2" id="KW-0547">Nucleotide-binding</keyword>
<dbReference type="PROSITE" id="PS50893">
    <property type="entry name" value="ABC_TRANSPORTER_2"/>
    <property type="match status" value="2"/>
</dbReference>
<sequence>MTILNIKDLGLTLGDVLFTDLDLTVSKGDRIGLVAANGRGKTTLLACIAGEMEQTTGEITRARGLRIGNVRQYVPDTALDQTLYDHVLSALPPEQADYESWRVDVVLDDLSVPYELQHKPLRELSGGWQRTALLAAAWVTEPDLLLLDEPTNHLDLHRIGLLQGWLDRLPRDVPVILTSHDRAFLDAVTNRTLFLRAERSRVFQVPFSHARLALDEADAADERRFANDLNKAQQLRKQAAKLKNIGINSGSDLLVTKTKQLTERAAKIEATARPAHQERSAGDIKLTNSGTHAKALITLDEIDVTTPDGRLLYNTGKKWIAQGDRIVLLGTNGTGKTQLIRRIATAVQGEPSEIKTAPTVAMGYSDQHLSQLHDADTPMQAVAGQFDVGDQRARGLLAGAGVNIQMQDTKIGALSGGQKARLAMLILRLAQPNFYLLDEPTNHLDIEGQEMLEDELQAHGATCLLVSHDRSFIRNVGNRFWQIARKRLIEVDDPEAFLNAEMQKA</sequence>
<dbReference type="Pfam" id="PF00005">
    <property type="entry name" value="ABC_tran"/>
    <property type="match status" value="2"/>
</dbReference>
<feature type="domain" description="ABC transporter" evidence="4">
    <location>
        <begin position="1"/>
        <end position="222"/>
    </location>
</feature>
<keyword evidence="3" id="KW-0067">ATP-binding</keyword>
<feature type="domain" description="ABC transporter" evidence="4">
    <location>
        <begin position="297"/>
        <end position="505"/>
    </location>
</feature>
<dbReference type="PANTHER" id="PTHR19211:SF14">
    <property type="entry name" value="ATP-BINDING CASSETTE SUB-FAMILY F MEMBER 1"/>
    <property type="match status" value="1"/>
</dbReference>